<proteinExistence type="inferred from homology"/>
<dbReference type="Pfam" id="PF00079">
    <property type="entry name" value="Serpin"/>
    <property type="match status" value="1"/>
</dbReference>
<accession>A0ABU7RQY5</accession>
<dbReference type="Proteomes" id="UP001332243">
    <property type="component" value="Unassembled WGS sequence"/>
</dbReference>
<organism evidence="3 4">
    <name type="scientific">Plantactinospora sonchi</name>
    <dbReference type="NCBI Taxonomy" id="1544735"/>
    <lineage>
        <taxon>Bacteria</taxon>
        <taxon>Bacillati</taxon>
        <taxon>Actinomycetota</taxon>
        <taxon>Actinomycetes</taxon>
        <taxon>Micromonosporales</taxon>
        <taxon>Micromonosporaceae</taxon>
        <taxon>Plantactinospora</taxon>
    </lineage>
</organism>
<evidence type="ECO:0000259" key="2">
    <source>
        <dbReference type="SMART" id="SM00093"/>
    </source>
</evidence>
<dbReference type="PANTHER" id="PTHR11461">
    <property type="entry name" value="SERINE PROTEASE INHIBITOR, SERPIN"/>
    <property type="match status" value="1"/>
</dbReference>
<dbReference type="SMART" id="SM00093">
    <property type="entry name" value="SERPIN"/>
    <property type="match status" value="1"/>
</dbReference>
<reference evidence="3 4" key="1">
    <citation type="submission" date="2024-01" db="EMBL/GenBank/DDBJ databases">
        <title>Genome insights into Plantactinospora sonchi sp. nov.</title>
        <authorList>
            <person name="Wang L."/>
        </authorList>
    </citation>
    <scope>NUCLEOTIDE SEQUENCE [LARGE SCALE GENOMIC DNA]</scope>
    <source>
        <strain evidence="3 4">NEAU-QY2</strain>
    </source>
</reference>
<dbReference type="EMBL" id="JAZGQK010000007">
    <property type="protein sequence ID" value="MEE6258845.1"/>
    <property type="molecule type" value="Genomic_DNA"/>
</dbReference>
<evidence type="ECO:0000313" key="4">
    <source>
        <dbReference type="Proteomes" id="UP001332243"/>
    </source>
</evidence>
<evidence type="ECO:0000313" key="3">
    <source>
        <dbReference type="EMBL" id="MEE6258845.1"/>
    </source>
</evidence>
<comment type="caution">
    <text evidence="3">The sequence shown here is derived from an EMBL/GenBank/DDBJ whole genome shotgun (WGS) entry which is preliminary data.</text>
</comment>
<gene>
    <name evidence="3" type="ORF">V1633_10120</name>
</gene>
<sequence>MSASAANLLTARWASILDGGGTVISGAGVYPLLALLARHAAGPARAELLAVAGEPVRFDLTGSPTTRMALGVWSRHDLPLTSEWLAAVPDSMRGQLTGDSDADQRVLDAWAARHTDGAIPAMPVSVDQGTLMVLASALSVLTDWAEPFEEYWTRPASGPWQGRDVSGLARRTHDLSVLRVVDTTAGPLTLLTVQGTGDVDVVLALGGPGRTAGEVLPAAITVPTDGRDRALADGPGVSEAVVTAVDDRPELRVSTVGFSVEADHDLLANAPLFGLASASVQVPGHFPGISPVPLAISQARQSAMATFGARGFKAAVVTAFGMRAGSVPPPAKKRKRVVSFSVDRPFGFLAVHRSTGLVLVAGWVDQPDPYRA</sequence>
<dbReference type="InterPro" id="IPR042178">
    <property type="entry name" value="Serpin_sf_1"/>
</dbReference>
<dbReference type="SUPFAM" id="SSF56574">
    <property type="entry name" value="Serpins"/>
    <property type="match status" value="2"/>
</dbReference>
<dbReference type="InterPro" id="IPR023796">
    <property type="entry name" value="Serpin_dom"/>
</dbReference>
<comment type="similarity">
    <text evidence="1">Belongs to the serpin family.</text>
</comment>
<name>A0ABU7RQY5_9ACTN</name>
<protein>
    <submittedName>
        <fullName evidence="3">Serpin family protein</fullName>
    </submittedName>
</protein>
<keyword evidence="4" id="KW-1185">Reference proteome</keyword>
<dbReference type="Gene3D" id="3.30.497.10">
    <property type="entry name" value="Antithrombin, subunit I, domain 2"/>
    <property type="match status" value="2"/>
</dbReference>
<dbReference type="PANTHER" id="PTHR11461:SF211">
    <property type="entry name" value="GH10112P-RELATED"/>
    <property type="match status" value="1"/>
</dbReference>
<dbReference type="RefSeq" id="WP_331213968.1">
    <property type="nucleotide sequence ID" value="NZ_JAZGQK010000007.1"/>
</dbReference>
<evidence type="ECO:0000256" key="1">
    <source>
        <dbReference type="RuleBase" id="RU000411"/>
    </source>
</evidence>
<dbReference type="InterPro" id="IPR036186">
    <property type="entry name" value="Serpin_sf"/>
</dbReference>
<feature type="domain" description="Serpin" evidence="2">
    <location>
        <begin position="6"/>
        <end position="367"/>
    </location>
</feature>
<dbReference type="InterPro" id="IPR000215">
    <property type="entry name" value="Serpin_fam"/>
</dbReference>